<evidence type="ECO:0000256" key="6">
    <source>
        <dbReference type="ARBA" id="ARBA00022837"/>
    </source>
</evidence>
<evidence type="ECO:0000256" key="10">
    <source>
        <dbReference type="ARBA" id="ARBA00041040"/>
    </source>
</evidence>
<keyword evidence="5" id="KW-0677">Repeat</keyword>
<comment type="subcellular location">
    <subcellularLocation>
        <location evidence="1">Cell membrane</location>
        <topology evidence="1">Single-pass type I membrane protein</topology>
    </subcellularLocation>
</comment>
<comment type="caution">
    <text evidence="12">The sequence shown here is derived from an EMBL/GenBank/DDBJ whole genome shotgun (WGS) entry which is preliminary data.</text>
</comment>
<evidence type="ECO:0000256" key="1">
    <source>
        <dbReference type="ARBA" id="ARBA00004251"/>
    </source>
</evidence>
<evidence type="ECO:0000313" key="13">
    <source>
        <dbReference type="Proteomes" id="UP001159641"/>
    </source>
</evidence>
<dbReference type="AlphaFoldDB" id="A0AB34GHK4"/>
<dbReference type="GO" id="GO:0000902">
    <property type="term" value="P:cell morphogenesis"/>
    <property type="evidence" value="ECO:0007669"/>
    <property type="project" value="TreeGrafter"/>
</dbReference>
<dbReference type="Gene3D" id="2.60.40.60">
    <property type="entry name" value="Cadherins"/>
    <property type="match status" value="1"/>
</dbReference>
<dbReference type="Proteomes" id="UP001159641">
    <property type="component" value="Unassembled WGS sequence"/>
</dbReference>
<dbReference type="EMBL" id="JAIQCJ010002232">
    <property type="protein sequence ID" value="KAJ8779101.1"/>
    <property type="molecule type" value="Genomic_DNA"/>
</dbReference>
<keyword evidence="4" id="KW-0479">Metal-binding</keyword>
<dbReference type="InterPro" id="IPR015919">
    <property type="entry name" value="Cadherin-like_sf"/>
</dbReference>
<dbReference type="GO" id="GO:0044331">
    <property type="term" value="P:cell-cell adhesion mediated by cadherin"/>
    <property type="evidence" value="ECO:0007669"/>
    <property type="project" value="TreeGrafter"/>
</dbReference>
<dbReference type="PANTHER" id="PTHR24027">
    <property type="entry name" value="CADHERIN-23"/>
    <property type="match status" value="1"/>
</dbReference>
<protein>
    <recommendedName>
        <fullName evidence="10">Cadherin-4</fullName>
    </recommendedName>
</protein>
<evidence type="ECO:0000256" key="5">
    <source>
        <dbReference type="ARBA" id="ARBA00022737"/>
    </source>
</evidence>
<dbReference type="GO" id="GO:0005912">
    <property type="term" value="C:adherens junction"/>
    <property type="evidence" value="ECO:0007669"/>
    <property type="project" value="TreeGrafter"/>
</dbReference>
<dbReference type="GO" id="GO:0034332">
    <property type="term" value="P:adherens junction organization"/>
    <property type="evidence" value="ECO:0007669"/>
    <property type="project" value="TreeGrafter"/>
</dbReference>
<evidence type="ECO:0000256" key="9">
    <source>
        <dbReference type="ARBA" id="ARBA00023180"/>
    </source>
</evidence>
<dbReference type="SUPFAM" id="SSF49313">
    <property type="entry name" value="Cadherin-like"/>
    <property type="match status" value="1"/>
</dbReference>
<reference evidence="12 13" key="1">
    <citation type="submission" date="2022-11" db="EMBL/GenBank/DDBJ databases">
        <title>Whole genome sequence of Eschrichtius robustus ER-17-0199.</title>
        <authorList>
            <person name="Bruniche-Olsen A."/>
            <person name="Black A.N."/>
            <person name="Fields C.J."/>
            <person name="Walden K."/>
            <person name="Dewoody J.A."/>
        </authorList>
    </citation>
    <scope>NUCLEOTIDE SEQUENCE [LARGE SCALE GENOMIC DNA]</scope>
    <source>
        <strain evidence="12">ER-17-0199</strain>
        <tissue evidence="12">Blubber</tissue>
    </source>
</reference>
<dbReference type="GO" id="GO:0016342">
    <property type="term" value="C:catenin complex"/>
    <property type="evidence" value="ECO:0007669"/>
    <property type="project" value="TreeGrafter"/>
</dbReference>
<feature type="domain" description="Cadherin" evidence="11">
    <location>
        <begin position="90"/>
        <end position="150"/>
    </location>
</feature>
<dbReference type="CDD" id="cd11304">
    <property type="entry name" value="Cadherin_repeat"/>
    <property type="match status" value="1"/>
</dbReference>
<keyword evidence="2" id="KW-1003">Cell membrane</keyword>
<organism evidence="12 13">
    <name type="scientific">Eschrichtius robustus</name>
    <name type="common">California gray whale</name>
    <name type="synonym">Eschrichtius gibbosus</name>
    <dbReference type="NCBI Taxonomy" id="9764"/>
    <lineage>
        <taxon>Eukaryota</taxon>
        <taxon>Metazoa</taxon>
        <taxon>Chordata</taxon>
        <taxon>Craniata</taxon>
        <taxon>Vertebrata</taxon>
        <taxon>Euteleostomi</taxon>
        <taxon>Mammalia</taxon>
        <taxon>Eutheria</taxon>
        <taxon>Laurasiatheria</taxon>
        <taxon>Artiodactyla</taxon>
        <taxon>Whippomorpha</taxon>
        <taxon>Cetacea</taxon>
        <taxon>Mysticeti</taxon>
        <taxon>Eschrichtiidae</taxon>
        <taxon>Eschrichtius</taxon>
    </lineage>
</organism>
<evidence type="ECO:0000259" key="11">
    <source>
        <dbReference type="Pfam" id="PF00028"/>
    </source>
</evidence>
<keyword evidence="3" id="KW-0812">Transmembrane</keyword>
<evidence type="ECO:0000313" key="12">
    <source>
        <dbReference type="EMBL" id="KAJ8779101.1"/>
    </source>
</evidence>
<keyword evidence="6" id="KW-0106">Calcium</keyword>
<dbReference type="InterPro" id="IPR039808">
    <property type="entry name" value="Cadherin"/>
</dbReference>
<dbReference type="FunFam" id="2.60.40.60:FF:000019">
    <property type="entry name" value="Cadherin 2"/>
    <property type="match status" value="1"/>
</dbReference>
<evidence type="ECO:0000256" key="7">
    <source>
        <dbReference type="ARBA" id="ARBA00022889"/>
    </source>
</evidence>
<keyword evidence="13" id="KW-1185">Reference proteome</keyword>
<dbReference type="GO" id="GO:0007043">
    <property type="term" value="P:cell-cell junction assembly"/>
    <property type="evidence" value="ECO:0007669"/>
    <property type="project" value="TreeGrafter"/>
</dbReference>
<accession>A0AB34GHK4</accession>
<dbReference type="GO" id="GO:0016339">
    <property type="term" value="P:calcium-dependent cell-cell adhesion via plasma membrane cell adhesion molecules"/>
    <property type="evidence" value="ECO:0007669"/>
    <property type="project" value="TreeGrafter"/>
</dbReference>
<dbReference type="InterPro" id="IPR002126">
    <property type="entry name" value="Cadherin-like_dom"/>
</dbReference>
<dbReference type="GO" id="GO:0016477">
    <property type="term" value="P:cell migration"/>
    <property type="evidence" value="ECO:0007669"/>
    <property type="project" value="TreeGrafter"/>
</dbReference>
<evidence type="ECO:0000256" key="8">
    <source>
        <dbReference type="ARBA" id="ARBA00023136"/>
    </source>
</evidence>
<proteinExistence type="predicted"/>
<dbReference type="Pfam" id="PF00028">
    <property type="entry name" value="Cadherin"/>
    <property type="match status" value="1"/>
</dbReference>
<dbReference type="PANTHER" id="PTHR24027:SF81">
    <property type="entry name" value="CADHERIN-4"/>
    <property type="match status" value="1"/>
</dbReference>
<keyword evidence="9" id="KW-0325">Glycoprotein</keyword>
<evidence type="ECO:0000256" key="4">
    <source>
        <dbReference type="ARBA" id="ARBA00022723"/>
    </source>
</evidence>
<keyword evidence="7" id="KW-0130">Cell adhesion</keyword>
<evidence type="ECO:0000256" key="2">
    <source>
        <dbReference type="ARBA" id="ARBA00022475"/>
    </source>
</evidence>
<dbReference type="GO" id="GO:0045296">
    <property type="term" value="F:cadherin binding"/>
    <property type="evidence" value="ECO:0007669"/>
    <property type="project" value="TreeGrafter"/>
</dbReference>
<sequence>MRAQAGLSLEADTCRCASGLAGPPLEEAEPSLDATSSARTWDGPTCGSHCVWEQLEAEAPPPPGSAENLLRPLQASARVRNVVFSYTSQYAGEVPENRVETVVANLTVMDRDQPHSPNWNAVYRIISGDPSGHFIVRTDPVTNEGMVTVVKVGARLASC</sequence>
<dbReference type="GO" id="GO:0005509">
    <property type="term" value="F:calcium ion binding"/>
    <property type="evidence" value="ECO:0007669"/>
    <property type="project" value="InterPro"/>
</dbReference>
<dbReference type="GO" id="GO:0008013">
    <property type="term" value="F:beta-catenin binding"/>
    <property type="evidence" value="ECO:0007669"/>
    <property type="project" value="TreeGrafter"/>
</dbReference>
<dbReference type="GO" id="GO:0007156">
    <property type="term" value="P:homophilic cell adhesion via plasma membrane adhesion molecules"/>
    <property type="evidence" value="ECO:0007669"/>
    <property type="project" value="InterPro"/>
</dbReference>
<name>A0AB34GHK4_ESCRO</name>
<keyword evidence="8" id="KW-0472">Membrane</keyword>
<gene>
    <name evidence="12" type="ORF">J1605_012952</name>
</gene>
<evidence type="ECO:0000256" key="3">
    <source>
        <dbReference type="ARBA" id="ARBA00022692"/>
    </source>
</evidence>